<dbReference type="EMBL" id="PNXT01000001">
    <property type="protein sequence ID" value="PTX88941.1"/>
    <property type="molecule type" value="Genomic_DNA"/>
</dbReference>
<dbReference type="GeneID" id="99706326"/>
<dbReference type="RefSeq" id="WP_022648472.1">
    <property type="nucleotide sequence ID" value="NZ_AP025764.1"/>
</dbReference>
<dbReference type="Proteomes" id="UP000244004">
    <property type="component" value="Unassembled WGS sequence"/>
</dbReference>
<evidence type="ECO:0000313" key="2">
    <source>
        <dbReference type="Proteomes" id="UP000244004"/>
    </source>
</evidence>
<gene>
    <name evidence="1" type="ORF">C1O12_11340</name>
</gene>
<organism evidence="1 2">
    <name type="scientific">Enterobacter hormaechei</name>
    <dbReference type="NCBI Taxonomy" id="158836"/>
    <lineage>
        <taxon>Bacteria</taxon>
        <taxon>Pseudomonadati</taxon>
        <taxon>Pseudomonadota</taxon>
        <taxon>Gammaproteobacteria</taxon>
        <taxon>Enterobacterales</taxon>
        <taxon>Enterobacteriaceae</taxon>
        <taxon>Enterobacter</taxon>
        <taxon>Enterobacter cloacae complex</taxon>
    </lineage>
</organism>
<comment type="caution">
    <text evidence="1">The sequence shown here is derived from an EMBL/GenBank/DDBJ whole genome shotgun (WGS) entry which is preliminary data.</text>
</comment>
<accession>A0A431SDL5</accession>
<proteinExistence type="predicted"/>
<sequence length="464" mass="52958">MRAWWLYKKQPDPDSTLPVVMIVFLYVIAVAMGLAIRALTWPEQEHVTALFFVPSVILPICVVSLLVFTSFIFHDANIHYAETRKFIAKEQEINLKAYARKNMAIAAWSSITPLEQPALNMLKLEGEFPLAPKTPVNIQLEDRFDQTRNEQMFYRLLDPMAEKLKGYNYRIFETVVWVRGGIGSCIDELRRTLERLGIETASTCKIEYSTECPDYVIVSQWMNLSDYRVENRLIVIVDLHEESGESKSMENACAFLLTSHYVREEGEKPVYLYQPMSDVTDVEDKMAVFLETGSVLTPKNLWYTGLSRIEKYPLMQALDKKALTVERLDIDASLGAKSAGYRWLALAFAADAVKYAQGEQLVAYSDKNKFCITALSSMKTAIPKKLTWCNWSNPLYPAGMAALFCVLSLIAYRISFLAQNDPPAIWELIASIIIPFVIFIGLGSFVFISKTNEAHEDMEYEWKR</sequence>
<reference evidence="1 2" key="1">
    <citation type="submission" date="2018-01" db="EMBL/GenBank/DDBJ databases">
        <title>Geographic spread and resistance mechanisms of dominant carbapenem-resistant Enterobacter cloacae complex clones ST171 and ST78.</title>
        <authorList>
            <person name="Gomez-Simmonds A."/>
            <person name="Annavajhala M.K."/>
            <person name="Wang Z."/>
            <person name="Macesic N."/>
            <person name="Hu Y."/>
            <person name="Giddins M.J."/>
            <person name="O'Malley A."/>
            <person name="Toussaint N.C."/>
            <person name="Whittier S."/>
            <person name="Torres V.J."/>
            <person name="Uhlemann A.-C."/>
        </authorList>
    </citation>
    <scope>NUCLEOTIDE SEQUENCE [LARGE SCALE GENOMIC DNA]</scope>
    <source>
        <strain evidence="1 2">78</strain>
    </source>
</reference>
<evidence type="ECO:0000313" key="1">
    <source>
        <dbReference type="EMBL" id="PTX88941.1"/>
    </source>
</evidence>
<protein>
    <submittedName>
        <fullName evidence="1">Uncharacterized protein</fullName>
    </submittedName>
</protein>
<dbReference type="AlphaFoldDB" id="A0A431SDL5"/>
<name>A0A431SDL5_9ENTR</name>